<evidence type="ECO:0000256" key="4">
    <source>
        <dbReference type="ARBA" id="ARBA00023136"/>
    </source>
</evidence>
<dbReference type="InterPro" id="IPR033985">
    <property type="entry name" value="SusD-like_N"/>
</dbReference>
<dbReference type="Pfam" id="PF14322">
    <property type="entry name" value="SusD-like_3"/>
    <property type="match status" value="1"/>
</dbReference>
<evidence type="ECO:0000256" key="1">
    <source>
        <dbReference type="ARBA" id="ARBA00004442"/>
    </source>
</evidence>
<evidence type="ECO:0000313" key="10">
    <source>
        <dbReference type="Proteomes" id="UP000019275"/>
    </source>
</evidence>
<keyword evidence="10" id="KW-1185">Reference proteome</keyword>
<dbReference type="Gene3D" id="1.25.40.390">
    <property type="match status" value="1"/>
</dbReference>
<evidence type="ECO:0000259" key="7">
    <source>
        <dbReference type="Pfam" id="PF07980"/>
    </source>
</evidence>
<name>A0ABP3B9H9_9FLAO</name>
<comment type="caution">
    <text evidence="9">The sequence shown here is derived from an EMBL/GenBank/DDBJ whole genome shotgun (WGS) entry which is preliminary data.</text>
</comment>
<evidence type="ECO:0000259" key="8">
    <source>
        <dbReference type="Pfam" id="PF14322"/>
    </source>
</evidence>
<accession>A0ABP3B9H9</accession>
<evidence type="ECO:0000256" key="6">
    <source>
        <dbReference type="SAM" id="SignalP"/>
    </source>
</evidence>
<dbReference type="EMBL" id="ARZX01000004">
    <property type="protein sequence ID" value="EWH14408.1"/>
    <property type="molecule type" value="Genomic_DNA"/>
</dbReference>
<dbReference type="Pfam" id="PF07980">
    <property type="entry name" value="SusD_RagB"/>
    <property type="match status" value="1"/>
</dbReference>
<dbReference type="InterPro" id="IPR012944">
    <property type="entry name" value="SusD_RagB_dom"/>
</dbReference>
<keyword evidence="3 6" id="KW-0732">Signal</keyword>
<comment type="similarity">
    <text evidence="2">Belongs to the SusD family.</text>
</comment>
<reference evidence="9 10" key="1">
    <citation type="journal article" date="2014" name="Genome Announc.">
        <title>Draft Genome Sequence of the Carrageenan-Degrading Bacterium Cellulophaga sp. Strain KL-A, Isolated from Decaying Marine Algae.</title>
        <authorList>
            <person name="Shan D."/>
            <person name="Ying J."/>
            <person name="Li X."/>
            <person name="Gao Z."/>
            <person name="Wei G."/>
            <person name="Shao Z."/>
        </authorList>
    </citation>
    <scope>NUCLEOTIDE SEQUENCE [LARGE SCALE GENOMIC DNA]</scope>
    <source>
        <strain evidence="9 10">KL-A</strain>
    </source>
</reference>
<protein>
    <recommendedName>
        <fullName evidence="11">RagB/SusD family nutrient uptake outer membrane protein</fullName>
    </recommendedName>
</protein>
<feature type="chain" id="PRO_5047279635" description="RagB/SusD family nutrient uptake outer membrane protein" evidence="6">
    <location>
        <begin position="22"/>
        <end position="511"/>
    </location>
</feature>
<keyword evidence="5" id="KW-0998">Cell outer membrane</keyword>
<keyword evidence="4" id="KW-0472">Membrane</keyword>
<sequence length="511" mass="58568">MKKTYKYIAILLLITAFSSCDDFLEENPSKNDSVTPESLEDFEALLNNYNEFSDEAIFPLIYGSDDFELSTNMHDNFNRAYSPASAIFGTWNTELAANESGRFSGWPAEWEKIFTANYILEQIDAVAASEEEKANIKAECYFIRAYSYFVLANVYCLPYSTTNLDELGLPIKQTTSFSESTARVSLGETYDFIESDLMNALKITREFSQVNGLNNSWRASTAAVNGFAARYYLALNEYALAQDYAQNALDEYSNLRNYNTDMRFSDIPAFATIFNPAPERVELLYPYTHDQQNVAEDRLEFGEAYYYRMLSNPSWANWPSQELLNLYDDEYDLRYRYHIVEDYSYSRGAIAPPFSYPGYIFFFKDDIPSGPSVPEMLLIKAECQIRQGAWADGLQTANLLRAARMDATAPVDAIELSALNQNEALTKVLEERRREMPFVHRWYDIRRYNNNDDASDDVILSRTFYPFNSSAINGGEAPITTTLDVKSRKYAFPIPNEEILISNGELEQNQY</sequence>
<organism evidence="9 10">
    <name type="scientific">Cellulophaga geojensis KL-A</name>
    <dbReference type="NCBI Taxonomy" id="1328323"/>
    <lineage>
        <taxon>Bacteria</taxon>
        <taxon>Pseudomonadati</taxon>
        <taxon>Bacteroidota</taxon>
        <taxon>Flavobacteriia</taxon>
        <taxon>Flavobacteriales</taxon>
        <taxon>Flavobacteriaceae</taxon>
        <taxon>Cellulophaga</taxon>
    </lineage>
</organism>
<dbReference type="RefSeq" id="WP_034644464.1">
    <property type="nucleotide sequence ID" value="NZ_ARZX01000004.1"/>
</dbReference>
<evidence type="ECO:0000256" key="3">
    <source>
        <dbReference type="ARBA" id="ARBA00022729"/>
    </source>
</evidence>
<dbReference type="Proteomes" id="UP000019275">
    <property type="component" value="Unassembled WGS sequence"/>
</dbReference>
<dbReference type="PROSITE" id="PS51257">
    <property type="entry name" value="PROKAR_LIPOPROTEIN"/>
    <property type="match status" value="1"/>
</dbReference>
<feature type="signal peptide" evidence="6">
    <location>
        <begin position="1"/>
        <end position="21"/>
    </location>
</feature>
<feature type="domain" description="RagB/SusD" evidence="7">
    <location>
        <begin position="375"/>
        <end position="510"/>
    </location>
</feature>
<evidence type="ECO:0000313" key="9">
    <source>
        <dbReference type="EMBL" id="EWH14408.1"/>
    </source>
</evidence>
<evidence type="ECO:0000256" key="5">
    <source>
        <dbReference type="ARBA" id="ARBA00023237"/>
    </source>
</evidence>
<dbReference type="SUPFAM" id="SSF48452">
    <property type="entry name" value="TPR-like"/>
    <property type="match status" value="1"/>
</dbReference>
<evidence type="ECO:0000256" key="2">
    <source>
        <dbReference type="ARBA" id="ARBA00006275"/>
    </source>
</evidence>
<dbReference type="InterPro" id="IPR011990">
    <property type="entry name" value="TPR-like_helical_dom_sf"/>
</dbReference>
<proteinExistence type="inferred from homology"/>
<comment type="subcellular location">
    <subcellularLocation>
        <location evidence="1">Cell outer membrane</location>
    </subcellularLocation>
</comment>
<feature type="domain" description="SusD-like N-terminal" evidence="8">
    <location>
        <begin position="22"/>
        <end position="233"/>
    </location>
</feature>
<gene>
    <name evidence="9" type="ORF">KLA_05286</name>
</gene>
<evidence type="ECO:0008006" key="11">
    <source>
        <dbReference type="Google" id="ProtNLM"/>
    </source>
</evidence>